<accession>A0AAD7HGV9</accession>
<evidence type="ECO:0000256" key="1">
    <source>
        <dbReference type="SAM" id="MobiDB-lite"/>
    </source>
</evidence>
<comment type="caution">
    <text evidence="2">The sequence shown here is derived from an EMBL/GenBank/DDBJ whole genome shotgun (WGS) entry which is preliminary data.</text>
</comment>
<feature type="compositionally biased region" description="Pro residues" evidence="1">
    <location>
        <begin position="125"/>
        <end position="143"/>
    </location>
</feature>
<evidence type="ECO:0000313" key="3">
    <source>
        <dbReference type="Proteomes" id="UP001215598"/>
    </source>
</evidence>
<keyword evidence="3" id="KW-1185">Reference proteome</keyword>
<sequence length="150" mass="17262">MVSGVILTARCLAMILFHSRPCIQSLIMQLDCQCCLGDLFILDVVASTSKGRLRPRRSVITKPRRRETLSAKFKPDLACLQVACFILRIGPPTWFTPDLNLMIREDWLWEMRKARPEMKKNESPPHLPSPPRLRPSKRLPPSPREMVQSE</sequence>
<organism evidence="2 3">
    <name type="scientific">Mycena metata</name>
    <dbReference type="NCBI Taxonomy" id="1033252"/>
    <lineage>
        <taxon>Eukaryota</taxon>
        <taxon>Fungi</taxon>
        <taxon>Dikarya</taxon>
        <taxon>Basidiomycota</taxon>
        <taxon>Agaricomycotina</taxon>
        <taxon>Agaricomycetes</taxon>
        <taxon>Agaricomycetidae</taxon>
        <taxon>Agaricales</taxon>
        <taxon>Marasmiineae</taxon>
        <taxon>Mycenaceae</taxon>
        <taxon>Mycena</taxon>
    </lineage>
</organism>
<gene>
    <name evidence="2" type="ORF">B0H16DRAFT_1604484</name>
</gene>
<evidence type="ECO:0000313" key="2">
    <source>
        <dbReference type="EMBL" id="KAJ7720514.1"/>
    </source>
</evidence>
<dbReference type="EMBL" id="JARKIB010000239">
    <property type="protein sequence ID" value="KAJ7720514.1"/>
    <property type="molecule type" value="Genomic_DNA"/>
</dbReference>
<reference evidence="2" key="1">
    <citation type="submission" date="2023-03" db="EMBL/GenBank/DDBJ databases">
        <title>Massive genome expansion in bonnet fungi (Mycena s.s.) driven by repeated elements and novel gene families across ecological guilds.</title>
        <authorList>
            <consortium name="Lawrence Berkeley National Laboratory"/>
            <person name="Harder C.B."/>
            <person name="Miyauchi S."/>
            <person name="Viragh M."/>
            <person name="Kuo A."/>
            <person name="Thoen E."/>
            <person name="Andreopoulos B."/>
            <person name="Lu D."/>
            <person name="Skrede I."/>
            <person name="Drula E."/>
            <person name="Henrissat B."/>
            <person name="Morin E."/>
            <person name="Kohler A."/>
            <person name="Barry K."/>
            <person name="LaButti K."/>
            <person name="Morin E."/>
            <person name="Salamov A."/>
            <person name="Lipzen A."/>
            <person name="Mereny Z."/>
            <person name="Hegedus B."/>
            <person name="Baldrian P."/>
            <person name="Stursova M."/>
            <person name="Weitz H."/>
            <person name="Taylor A."/>
            <person name="Grigoriev I.V."/>
            <person name="Nagy L.G."/>
            <person name="Martin F."/>
            <person name="Kauserud H."/>
        </authorList>
    </citation>
    <scope>NUCLEOTIDE SEQUENCE</scope>
    <source>
        <strain evidence="2">CBHHK182m</strain>
    </source>
</reference>
<dbReference type="AlphaFoldDB" id="A0AAD7HGV9"/>
<name>A0AAD7HGV9_9AGAR</name>
<dbReference type="Proteomes" id="UP001215598">
    <property type="component" value="Unassembled WGS sequence"/>
</dbReference>
<feature type="region of interest" description="Disordered" evidence="1">
    <location>
        <begin position="116"/>
        <end position="150"/>
    </location>
</feature>
<protein>
    <submittedName>
        <fullName evidence="2">Uncharacterized protein</fullName>
    </submittedName>
</protein>
<proteinExistence type="predicted"/>